<dbReference type="InterPro" id="IPR012878">
    <property type="entry name" value="Beta-AFase-like_GH127_cat"/>
</dbReference>
<dbReference type="InterPro" id="IPR012341">
    <property type="entry name" value="6hp_glycosidase-like_sf"/>
</dbReference>
<evidence type="ECO:0000313" key="4">
    <source>
        <dbReference type="EMBL" id="GGJ03790.1"/>
    </source>
</evidence>
<dbReference type="SUPFAM" id="SSF48208">
    <property type="entry name" value="Six-hairpin glycosidases"/>
    <property type="match status" value="1"/>
</dbReference>
<dbReference type="Proteomes" id="UP000637695">
    <property type="component" value="Unassembled WGS sequence"/>
</dbReference>
<evidence type="ECO:0000259" key="2">
    <source>
        <dbReference type="Pfam" id="PF20736"/>
    </source>
</evidence>
<dbReference type="InterPro" id="IPR049049">
    <property type="entry name" value="Beta-AFase-like_GH127_C"/>
</dbReference>
<name>A0A917K8G1_9BACL</name>
<dbReference type="PANTHER" id="PTHR43465">
    <property type="entry name" value="DUF1680 DOMAIN PROTEIN (AFU_ORTHOLOGUE AFUA_1G08910)"/>
    <property type="match status" value="1"/>
</dbReference>
<dbReference type="RefSeq" id="WP_188881678.1">
    <property type="nucleotide sequence ID" value="NZ_BMOY01000013.1"/>
</dbReference>
<feature type="domain" description="Non-reducing end beta-L-arabinofuranosidase-like GH127 middle" evidence="2">
    <location>
        <begin position="434"/>
        <end position="528"/>
    </location>
</feature>
<gene>
    <name evidence="4" type="ORF">GCM10010885_11300</name>
</gene>
<feature type="domain" description="Non-reducing end beta-L-arabinofuranosidase-like GH127 C-terminal" evidence="3">
    <location>
        <begin position="530"/>
        <end position="652"/>
    </location>
</feature>
<feature type="domain" description="Non-reducing end beta-L-arabinofuranosidase-like GH127 catalytic" evidence="1">
    <location>
        <begin position="11"/>
        <end position="420"/>
    </location>
</feature>
<organism evidence="4 5">
    <name type="scientific">Alicyclobacillus cellulosilyticus</name>
    <dbReference type="NCBI Taxonomy" id="1003997"/>
    <lineage>
        <taxon>Bacteria</taxon>
        <taxon>Bacillati</taxon>
        <taxon>Bacillota</taxon>
        <taxon>Bacilli</taxon>
        <taxon>Bacillales</taxon>
        <taxon>Alicyclobacillaceae</taxon>
        <taxon>Alicyclobacillus</taxon>
    </lineage>
</organism>
<evidence type="ECO:0000259" key="3">
    <source>
        <dbReference type="Pfam" id="PF20737"/>
    </source>
</evidence>
<dbReference type="Pfam" id="PF07944">
    <property type="entry name" value="Beta-AFase-like_GH127_cat"/>
    <property type="match status" value="1"/>
</dbReference>
<dbReference type="PANTHER" id="PTHR43465:SF2">
    <property type="entry name" value="DUF1680 DOMAIN PROTEIN (AFU_ORTHOLOGUE AFUA_1G08910)"/>
    <property type="match status" value="1"/>
</dbReference>
<accession>A0A917K8G1</accession>
<dbReference type="InterPro" id="IPR049046">
    <property type="entry name" value="Beta-AFase-like_GH127_middle"/>
</dbReference>
<comment type="caution">
    <text evidence="4">The sequence shown here is derived from an EMBL/GenBank/DDBJ whole genome shotgun (WGS) entry which is preliminary data.</text>
</comment>
<protein>
    <recommendedName>
        <fullName evidence="6">Glycoside hydrolase family 127 protein</fullName>
    </recommendedName>
</protein>
<dbReference type="GO" id="GO:0005975">
    <property type="term" value="P:carbohydrate metabolic process"/>
    <property type="evidence" value="ECO:0007669"/>
    <property type="project" value="InterPro"/>
</dbReference>
<evidence type="ECO:0008006" key="6">
    <source>
        <dbReference type="Google" id="ProtNLM"/>
    </source>
</evidence>
<evidence type="ECO:0000313" key="5">
    <source>
        <dbReference type="Proteomes" id="UP000637695"/>
    </source>
</evidence>
<dbReference type="InterPro" id="IPR008928">
    <property type="entry name" value="6-hairpin_glycosidase_sf"/>
</dbReference>
<dbReference type="InterPro" id="IPR049174">
    <property type="entry name" value="Beta-AFase-like"/>
</dbReference>
<proteinExistence type="predicted"/>
<dbReference type="Gene3D" id="1.50.10.10">
    <property type="match status" value="1"/>
</dbReference>
<evidence type="ECO:0000259" key="1">
    <source>
        <dbReference type="Pfam" id="PF07944"/>
    </source>
</evidence>
<reference evidence="4" key="1">
    <citation type="journal article" date="2014" name="Int. J. Syst. Evol. Microbiol.">
        <title>Complete genome sequence of Corynebacterium casei LMG S-19264T (=DSM 44701T), isolated from a smear-ripened cheese.</title>
        <authorList>
            <consortium name="US DOE Joint Genome Institute (JGI-PGF)"/>
            <person name="Walter F."/>
            <person name="Albersmeier A."/>
            <person name="Kalinowski J."/>
            <person name="Ruckert C."/>
        </authorList>
    </citation>
    <scope>NUCLEOTIDE SEQUENCE</scope>
    <source>
        <strain evidence="4">JCM 18487</strain>
    </source>
</reference>
<reference evidence="4" key="2">
    <citation type="submission" date="2020-09" db="EMBL/GenBank/DDBJ databases">
        <authorList>
            <person name="Sun Q."/>
            <person name="Ohkuma M."/>
        </authorList>
    </citation>
    <scope>NUCLEOTIDE SEQUENCE</scope>
    <source>
        <strain evidence="4">JCM 18487</strain>
    </source>
</reference>
<dbReference type="EMBL" id="BMOY01000013">
    <property type="protein sequence ID" value="GGJ03790.1"/>
    <property type="molecule type" value="Genomic_DNA"/>
</dbReference>
<sequence length="655" mass="74175">MKRLLPVSLQNVHLEDDFWAPRQQLVRDVVVPYQWKALNDELPDVEPSHTVANLKIAAGEMEGTFHGMVFQDSDLYKWLETVGYVLAIRPNPELEALADGVIDLLARAQQPDGYLNSYFTVARPDARWTNLRDDHELYCAGHLMEAAVAYYQATGKPKILDIVRRLAEHIDRVLGPEPGKKRGYCGHPEIELALMKLHRLTGDELYLRLAKYFVDERGREPLYFALEAEARGEKRVRPYNFKYSQSHQPVREQTSAEGHAVRAVYLYSGMADVAAETDDEALLAACRRLWEDIVSRRMYVTGGIGSSAYEEAFTVPYDLPNDRAYAETCAAIGLVFFSHRMLQLEADAKYADVMERALYNGVLSGMSLDGQRYFYVNPLEVWPEVAEHREDMHAVRTTRQPWFGCACCPPNIARLLASLGGYIYSVDPDTNTAFVHLYIGSQAAVSLAGQDVRLIQRTRYPWDGEVQLQVSASAQAEFAIALRVPGWARRVEVRVNGQPVASSWESKGYVYIRRVWRDGDTVTLSIPMPVEEVFAHPEVRMNAGKLALQRGPIVYCLEEVDNGRNLQSIVIRPGQTWTAQYEEGLLGGVVTLQGSGWRDVIRPQGEAVPREFGHGQPLYAFQRCAREETKVKAIPYYAWCNRTPGEMTVWVRYES</sequence>
<dbReference type="AlphaFoldDB" id="A0A917K8G1"/>
<dbReference type="Pfam" id="PF20736">
    <property type="entry name" value="Glyco_hydro127M"/>
    <property type="match status" value="1"/>
</dbReference>
<dbReference type="Pfam" id="PF20737">
    <property type="entry name" value="Glyco_hydro127C"/>
    <property type="match status" value="1"/>
</dbReference>
<keyword evidence="5" id="KW-1185">Reference proteome</keyword>